<dbReference type="Pfam" id="PF00083">
    <property type="entry name" value="Sugar_tr"/>
    <property type="match status" value="1"/>
</dbReference>
<evidence type="ECO:0000256" key="8">
    <source>
        <dbReference type="ARBA" id="ARBA00044504"/>
    </source>
</evidence>
<evidence type="ECO:0000259" key="11">
    <source>
        <dbReference type="PROSITE" id="PS50850"/>
    </source>
</evidence>
<accession>A0A9R1UV24</accession>
<evidence type="ECO:0000256" key="3">
    <source>
        <dbReference type="ARBA" id="ARBA00022592"/>
    </source>
</evidence>
<evidence type="ECO:0000256" key="5">
    <source>
        <dbReference type="ARBA" id="ARBA00022847"/>
    </source>
</evidence>
<feature type="transmembrane region" description="Helical" evidence="10">
    <location>
        <begin position="413"/>
        <end position="437"/>
    </location>
</feature>
<dbReference type="GO" id="GO:0006817">
    <property type="term" value="P:phosphate ion transport"/>
    <property type="evidence" value="ECO:0007669"/>
    <property type="project" value="UniProtKB-KW"/>
</dbReference>
<evidence type="ECO:0000256" key="4">
    <source>
        <dbReference type="ARBA" id="ARBA00022692"/>
    </source>
</evidence>
<keyword evidence="6 10" id="KW-1133">Transmembrane helix</keyword>
<keyword evidence="2" id="KW-0813">Transport</keyword>
<feature type="transmembrane region" description="Helical" evidence="10">
    <location>
        <begin position="309"/>
        <end position="334"/>
    </location>
</feature>
<feature type="transmembrane region" description="Helical" evidence="10">
    <location>
        <begin position="66"/>
        <end position="89"/>
    </location>
</feature>
<dbReference type="Gene3D" id="1.20.1250.20">
    <property type="entry name" value="MFS general substrate transporter like domains"/>
    <property type="match status" value="1"/>
</dbReference>
<dbReference type="Gramene" id="rna-gnl|WGS:NBSK|LSAT_8X27520_mrna">
    <property type="protein sequence ID" value="cds-PLY68119.1"/>
    <property type="gene ID" value="gene-LSAT_8X27520"/>
</dbReference>
<feature type="transmembrane region" description="Helical" evidence="10">
    <location>
        <begin position="354"/>
        <end position="376"/>
    </location>
</feature>
<comment type="similarity">
    <text evidence="8">Belongs to the major facilitator superfamily. Phosphate:H(+) symporter (TC 2.A.1.9) family.</text>
</comment>
<dbReference type="Proteomes" id="UP000235145">
    <property type="component" value="Unassembled WGS sequence"/>
</dbReference>
<feature type="transmembrane region" description="Helical" evidence="10">
    <location>
        <begin position="21"/>
        <end position="46"/>
    </location>
</feature>
<evidence type="ECO:0000313" key="13">
    <source>
        <dbReference type="Proteomes" id="UP000235145"/>
    </source>
</evidence>
<dbReference type="GO" id="GO:0015293">
    <property type="term" value="F:symporter activity"/>
    <property type="evidence" value="ECO:0007669"/>
    <property type="project" value="UniProtKB-KW"/>
</dbReference>
<proteinExistence type="inferred from homology"/>
<dbReference type="PROSITE" id="PS00217">
    <property type="entry name" value="SUGAR_TRANSPORT_2"/>
    <property type="match status" value="1"/>
</dbReference>
<comment type="catalytic activity">
    <reaction evidence="9">
        <text>phosphate(in) + H(+)(in) = phosphate(out) + H(+)(out)</text>
        <dbReference type="Rhea" id="RHEA:29939"/>
        <dbReference type="ChEBI" id="CHEBI:15378"/>
        <dbReference type="ChEBI" id="CHEBI:43474"/>
    </reaction>
    <physiologicalReaction direction="right-to-left" evidence="9">
        <dbReference type="Rhea" id="RHEA:29941"/>
    </physiologicalReaction>
</comment>
<feature type="transmembrane region" description="Helical" evidence="10">
    <location>
        <begin position="485"/>
        <end position="503"/>
    </location>
</feature>
<dbReference type="InterPro" id="IPR005829">
    <property type="entry name" value="Sugar_transporter_CS"/>
</dbReference>
<dbReference type="SUPFAM" id="SSF103473">
    <property type="entry name" value="MFS general substrate transporter"/>
    <property type="match status" value="1"/>
</dbReference>
<dbReference type="GO" id="GO:0016020">
    <property type="term" value="C:membrane"/>
    <property type="evidence" value="ECO:0007669"/>
    <property type="project" value="UniProtKB-SubCell"/>
</dbReference>
<keyword evidence="4 10" id="KW-0812">Transmembrane</keyword>
<evidence type="ECO:0000256" key="7">
    <source>
        <dbReference type="ARBA" id="ARBA00023136"/>
    </source>
</evidence>
<evidence type="ECO:0000256" key="9">
    <source>
        <dbReference type="ARBA" id="ARBA00049011"/>
    </source>
</evidence>
<keyword evidence="3" id="KW-0592">Phosphate transport</keyword>
<feature type="transmembrane region" description="Helical" evidence="10">
    <location>
        <begin position="126"/>
        <end position="144"/>
    </location>
</feature>
<evidence type="ECO:0000256" key="6">
    <source>
        <dbReference type="ARBA" id="ARBA00022989"/>
    </source>
</evidence>
<dbReference type="PANTHER" id="PTHR24064">
    <property type="entry name" value="SOLUTE CARRIER FAMILY 22 MEMBER"/>
    <property type="match status" value="1"/>
</dbReference>
<feature type="transmembrane region" description="Helical" evidence="10">
    <location>
        <begin position="219"/>
        <end position="238"/>
    </location>
</feature>
<protein>
    <recommendedName>
        <fullName evidence="11">Major facilitator superfamily (MFS) profile domain-containing protein</fullName>
    </recommendedName>
</protein>
<dbReference type="OrthoDB" id="433512at2759"/>
<feature type="transmembrane region" description="Helical" evidence="10">
    <location>
        <begin position="101"/>
        <end position="120"/>
    </location>
</feature>
<dbReference type="InterPro" id="IPR005828">
    <property type="entry name" value="MFS_sugar_transport-like"/>
</dbReference>
<feature type="domain" description="Major facilitator superfamily (MFS) profile" evidence="11">
    <location>
        <begin position="21"/>
        <end position="508"/>
    </location>
</feature>
<feature type="transmembrane region" description="Helical" evidence="10">
    <location>
        <begin position="388"/>
        <end position="407"/>
    </location>
</feature>
<evidence type="ECO:0000256" key="10">
    <source>
        <dbReference type="SAM" id="Phobius"/>
    </source>
</evidence>
<dbReference type="FunFam" id="1.20.1250.20:FF:000175">
    <property type="entry name" value="Inorganic phosphate transporter 1-6"/>
    <property type="match status" value="1"/>
</dbReference>
<dbReference type="InterPro" id="IPR020846">
    <property type="entry name" value="MFS_dom"/>
</dbReference>
<feature type="transmembrane region" description="Helical" evidence="10">
    <location>
        <begin position="449"/>
        <end position="473"/>
    </location>
</feature>
<evidence type="ECO:0000256" key="2">
    <source>
        <dbReference type="ARBA" id="ARBA00022448"/>
    </source>
</evidence>
<dbReference type="PROSITE" id="PS50850">
    <property type="entry name" value="MFS"/>
    <property type="match status" value="1"/>
</dbReference>
<evidence type="ECO:0000313" key="12">
    <source>
        <dbReference type="EMBL" id="KAJ0193617.1"/>
    </source>
</evidence>
<evidence type="ECO:0000256" key="1">
    <source>
        <dbReference type="ARBA" id="ARBA00004141"/>
    </source>
</evidence>
<organism evidence="12 13">
    <name type="scientific">Lactuca sativa</name>
    <name type="common">Garden lettuce</name>
    <dbReference type="NCBI Taxonomy" id="4236"/>
    <lineage>
        <taxon>Eukaryota</taxon>
        <taxon>Viridiplantae</taxon>
        <taxon>Streptophyta</taxon>
        <taxon>Embryophyta</taxon>
        <taxon>Tracheophyta</taxon>
        <taxon>Spermatophyta</taxon>
        <taxon>Magnoliopsida</taxon>
        <taxon>eudicotyledons</taxon>
        <taxon>Gunneridae</taxon>
        <taxon>Pentapetalae</taxon>
        <taxon>asterids</taxon>
        <taxon>campanulids</taxon>
        <taxon>Asterales</taxon>
        <taxon>Asteraceae</taxon>
        <taxon>Cichorioideae</taxon>
        <taxon>Cichorieae</taxon>
        <taxon>Lactucinae</taxon>
        <taxon>Lactuca</taxon>
    </lineage>
</organism>
<dbReference type="EMBL" id="NBSK02000008">
    <property type="protein sequence ID" value="KAJ0193617.1"/>
    <property type="molecule type" value="Genomic_DNA"/>
</dbReference>
<keyword evidence="5" id="KW-0769">Symport</keyword>
<sequence>MALKVLSALDSAKTQYYHFKAIIIAGMGLFTDSYDLFCIPPIMRLIGRIYYPKFNEKLEEKHLFEVPGIIASTMIGVALMGAVIGQLIFGRLGDCVGRRQVYGVALILMVVGSIGCGFSLSTLTPLVFVSLGLFRFLLGVGIGGDYPLSATIMSEFANRRTRGAFIAGVFSMQGFGILFSSLVTMMVCSIFRVSADKLIAPFELPESEKNAPVPPESDLAWRLILMVGGIPALMTYYWRMKMPETARFTALVEKNTLQAAKDMEKVLKVSLSQIQEDVEMISTPINRVSSSNTYGFFSKEFLRRHGRDLMAASTNWFLLDIVFYSLNLFQYHAFKHHMTPKIHMNLYEDALQVAKFQAIIAASATIPGYFVTVYLIDRVGRVKIQATGFFFMAVSLFTTAKINRGNWGSNANFGFMILYGFTFFFSNFGPNTTTFIVPAELFPARFRATCHGISGAVGKVGAIIGTIGFLWASRDPRHGVDVSKALTAMGVVCVLGFFVTYFFTRETMGRSLEDNENVDELTGVWFVRFWPNKIWKKAVQQTPMN</sequence>
<keyword evidence="7 10" id="KW-0472">Membrane</keyword>
<keyword evidence="13" id="KW-1185">Reference proteome</keyword>
<reference evidence="12 13" key="1">
    <citation type="journal article" date="2017" name="Nat. Commun.">
        <title>Genome assembly with in vitro proximity ligation data and whole-genome triplication in lettuce.</title>
        <authorList>
            <person name="Reyes-Chin-Wo S."/>
            <person name="Wang Z."/>
            <person name="Yang X."/>
            <person name="Kozik A."/>
            <person name="Arikit S."/>
            <person name="Song C."/>
            <person name="Xia L."/>
            <person name="Froenicke L."/>
            <person name="Lavelle D.O."/>
            <person name="Truco M.J."/>
            <person name="Xia R."/>
            <person name="Zhu S."/>
            <person name="Xu C."/>
            <person name="Xu H."/>
            <person name="Xu X."/>
            <person name="Cox K."/>
            <person name="Korf I."/>
            <person name="Meyers B.C."/>
            <person name="Michelmore R.W."/>
        </authorList>
    </citation>
    <scope>NUCLEOTIDE SEQUENCE [LARGE SCALE GENOMIC DNA]</scope>
    <source>
        <strain evidence="13">cv. Salinas</strain>
        <tissue evidence="12">Seedlings</tissue>
    </source>
</reference>
<gene>
    <name evidence="12" type="ORF">LSAT_V11C800400160</name>
</gene>
<comment type="subcellular location">
    <subcellularLocation>
        <location evidence="1">Membrane</location>
        <topology evidence="1">Multi-pass membrane protein</topology>
    </subcellularLocation>
</comment>
<dbReference type="AlphaFoldDB" id="A0A9R1UV24"/>
<feature type="transmembrane region" description="Helical" evidence="10">
    <location>
        <begin position="165"/>
        <end position="193"/>
    </location>
</feature>
<dbReference type="CDD" id="cd17364">
    <property type="entry name" value="MFS_PhT"/>
    <property type="match status" value="1"/>
</dbReference>
<dbReference type="InterPro" id="IPR036259">
    <property type="entry name" value="MFS_trans_sf"/>
</dbReference>
<name>A0A9R1UV24_LACSA</name>
<comment type="caution">
    <text evidence="12">The sequence shown here is derived from an EMBL/GenBank/DDBJ whole genome shotgun (WGS) entry which is preliminary data.</text>
</comment>